<keyword evidence="10 13" id="KW-0503">Monooxygenase</keyword>
<dbReference type="Gene3D" id="1.10.630.10">
    <property type="entry name" value="Cytochrome P450"/>
    <property type="match status" value="1"/>
</dbReference>
<keyword evidence="5 14" id="KW-0812">Transmembrane</keyword>
<protein>
    <recommendedName>
        <fullName evidence="17">Cytochrome P450</fullName>
    </recommendedName>
</protein>
<evidence type="ECO:0000256" key="8">
    <source>
        <dbReference type="ARBA" id="ARBA00023002"/>
    </source>
</evidence>
<evidence type="ECO:0000256" key="13">
    <source>
        <dbReference type="RuleBase" id="RU000461"/>
    </source>
</evidence>
<dbReference type="Pfam" id="PF00067">
    <property type="entry name" value="p450"/>
    <property type="match status" value="1"/>
</dbReference>
<evidence type="ECO:0000256" key="7">
    <source>
        <dbReference type="ARBA" id="ARBA00022989"/>
    </source>
</evidence>
<keyword evidence="7 14" id="KW-1133">Transmembrane helix</keyword>
<keyword evidence="11 14" id="KW-0472">Membrane</keyword>
<dbReference type="InterPro" id="IPR002403">
    <property type="entry name" value="Cyt_P450_E_grp-IV"/>
</dbReference>
<dbReference type="InterPro" id="IPR017972">
    <property type="entry name" value="Cyt_P450_CS"/>
</dbReference>
<dbReference type="PANTHER" id="PTHR46206:SF5">
    <property type="entry name" value="P450, PUTATIVE (EUROFUNG)-RELATED"/>
    <property type="match status" value="1"/>
</dbReference>
<evidence type="ECO:0008006" key="17">
    <source>
        <dbReference type="Google" id="ProtNLM"/>
    </source>
</evidence>
<dbReference type="GO" id="GO:0004497">
    <property type="term" value="F:monooxygenase activity"/>
    <property type="evidence" value="ECO:0007669"/>
    <property type="project" value="UniProtKB-KW"/>
</dbReference>
<evidence type="ECO:0000256" key="4">
    <source>
        <dbReference type="ARBA" id="ARBA00022617"/>
    </source>
</evidence>
<evidence type="ECO:0000256" key="2">
    <source>
        <dbReference type="ARBA" id="ARBA00004370"/>
    </source>
</evidence>
<evidence type="ECO:0000256" key="5">
    <source>
        <dbReference type="ARBA" id="ARBA00022692"/>
    </source>
</evidence>
<evidence type="ECO:0000256" key="1">
    <source>
        <dbReference type="ARBA" id="ARBA00001971"/>
    </source>
</evidence>
<accession>A0AA39R7R4</accession>
<organism evidence="15 16">
    <name type="scientific">Cladonia borealis</name>
    <dbReference type="NCBI Taxonomy" id="184061"/>
    <lineage>
        <taxon>Eukaryota</taxon>
        <taxon>Fungi</taxon>
        <taxon>Dikarya</taxon>
        <taxon>Ascomycota</taxon>
        <taxon>Pezizomycotina</taxon>
        <taxon>Lecanoromycetes</taxon>
        <taxon>OSLEUM clade</taxon>
        <taxon>Lecanoromycetidae</taxon>
        <taxon>Lecanorales</taxon>
        <taxon>Lecanorineae</taxon>
        <taxon>Cladoniaceae</taxon>
        <taxon>Cladonia</taxon>
    </lineage>
</organism>
<dbReference type="SUPFAM" id="SSF48264">
    <property type="entry name" value="Cytochrome P450"/>
    <property type="match status" value="1"/>
</dbReference>
<keyword evidence="8 13" id="KW-0560">Oxidoreductase</keyword>
<keyword evidence="16" id="KW-1185">Reference proteome</keyword>
<proteinExistence type="inferred from homology"/>
<gene>
    <name evidence="15" type="ORF">JMJ35_001055</name>
</gene>
<dbReference type="Proteomes" id="UP001166286">
    <property type="component" value="Unassembled WGS sequence"/>
</dbReference>
<evidence type="ECO:0000313" key="16">
    <source>
        <dbReference type="Proteomes" id="UP001166286"/>
    </source>
</evidence>
<keyword evidence="9 12" id="KW-0408">Iron</keyword>
<dbReference type="GO" id="GO:0016020">
    <property type="term" value="C:membrane"/>
    <property type="evidence" value="ECO:0007669"/>
    <property type="project" value="UniProtKB-SubCell"/>
</dbReference>
<evidence type="ECO:0000256" key="9">
    <source>
        <dbReference type="ARBA" id="ARBA00023004"/>
    </source>
</evidence>
<dbReference type="GO" id="GO:0016705">
    <property type="term" value="F:oxidoreductase activity, acting on paired donors, with incorporation or reduction of molecular oxygen"/>
    <property type="evidence" value="ECO:0007669"/>
    <property type="project" value="InterPro"/>
</dbReference>
<comment type="cofactor">
    <cofactor evidence="1 12">
        <name>heme</name>
        <dbReference type="ChEBI" id="CHEBI:30413"/>
    </cofactor>
</comment>
<evidence type="ECO:0000256" key="12">
    <source>
        <dbReference type="PIRSR" id="PIRSR602403-1"/>
    </source>
</evidence>
<dbReference type="GO" id="GO:0005506">
    <property type="term" value="F:iron ion binding"/>
    <property type="evidence" value="ECO:0007669"/>
    <property type="project" value="InterPro"/>
</dbReference>
<dbReference type="PRINTS" id="PR00465">
    <property type="entry name" value="EP450IV"/>
</dbReference>
<evidence type="ECO:0000256" key="3">
    <source>
        <dbReference type="ARBA" id="ARBA00010617"/>
    </source>
</evidence>
<dbReference type="AlphaFoldDB" id="A0AA39R7R4"/>
<name>A0AA39R7R4_9LECA</name>
<keyword evidence="4 12" id="KW-0349">Heme</keyword>
<reference evidence="15" key="1">
    <citation type="submission" date="2023-03" db="EMBL/GenBank/DDBJ databases">
        <title>Complete genome of Cladonia borealis.</title>
        <authorList>
            <person name="Park H."/>
        </authorList>
    </citation>
    <scope>NUCLEOTIDE SEQUENCE</scope>
    <source>
        <strain evidence="15">ANT050790</strain>
    </source>
</reference>
<dbReference type="GO" id="GO:0020037">
    <property type="term" value="F:heme binding"/>
    <property type="evidence" value="ECO:0007669"/>
    <property type="project" value="InterPro"/>
</dbReference>
<evidence type="ECO:0000256" key="11">
    <source>
        <dbReference type="ARBA" id="ARBA00023136"/>
    </source>
</evidence>
<feature type="transmembrane region" description="Helical" evidence="14">
    <location>
        <begin position="12"/>
        <end position="30"/>
    </location>
</feature>
<comment type="subcellular location">
    <subcellularLocation>
        <location evidence="2">Membrane</location>
    </subcellularLocation>
</comment>
<comment type="caution">
    <text evidence="15">The sequence shown here is derived from an EMBL/GenBank/DDBJ whole genome shotgun (WGS) entry which is preliminary data.</text>
</comment>
<dbReference type="InterPro" id="IPR036396">
    <property type="entry name" value="Cyt_P450_sf"/>
</dbReference>
<dbReference type="InterPro" id="IPR001128">
    <property type="entry name" value="Cyt_P450"/>
</dbReference>
<evidence type="ECO:0000313" key="15">
    <source>
        <dbReference type="EMBL" id="KAK0516452.1"/>
    </source>
</evidence>
<evidence type="ECO:0000256" key="14">
    <source>
        <dbReference type="SAM" id="Phobius"/>
    </source>
</evidence>
<dbReference type="EMBL" id="JAFEKC020000002">
    <property type="protein sequence ID" value="KAK0516452.1"/>
    <property type="molecule type" value="Genomic_DNA"/>
</dbReference>
<dbReference type="CDD" id="cd11041">
    <property type="entry name" value="CYP503A1-like"/>
    <property type="match status" value="1"/>
</dbReference>
<feature type="binding site" description="axial binding residue" evidence="12">
    <location>
        <position position="455"/>
    </location>
    <ligand>
        <name>heme</name>
        <dbReference type="ChEBI" id="CHEBI:30413"/>
    </ligand>
    <ligandPart>
        <name>Fe</name>
        <dbReference type="ChEBI" id="CHEBI:18248"/>
    </ligandPart>
</feature>
<dbReference type="PANTHER" id="PTHR46206">
    <property type="entry name" value="CYTOCHROME P450"/>
    <property type="match status" value="1"/>
</dbReference>
<evidence type="ECO:0000256" key="10">
    <source>
        <dbReference type="ARBA" id="ARBA00023033"/>
    </source>
</evidence>
<evidence type="ECO:0000256" key="6">
    <source>
        <dbReference type="ARBA" id="ARBA00022723"/>
    </source>
</evidence>
<keyword evidence="6 12" id="KW-0479">Metal-binding</keyword>
<comment type="similarity">
    <text evidence="3 13">Belongs to the cytochrome P450 family.</text>
</comment>
<dbReference type="PROSITE" id="PS00086">
    <property type="entry name" value="CYTOCHROME_P450"/>
    <property type="match status" value="1"/>
</dbReference>
<sequence length="515" mass="58699">MTIPTQSDLQHLFGQPSTLGGLFVVLWLIWRMKVILLKESHRSFTGIWSWITDVKYLFYYADDLQANYVSGIPYTISTSSNTFVHISSAAQVEELGEVPEGKLSLVALAEDMLRPKYTMDGFEVLEESVTGTSLQHRVLRTLLTANLLTLHAGLQRKISESFDGEIYSSSLTPNSDWTTLRTFPMAKNVVRTATSFAFFGEQLSNDPVFLDAALQYPESVFMAAEALRYVPDFLAPTVVSWITQNHRASKVLVERLTPVIDARTGPRELHDLPPPKPNDCLQWIIDAAPRKNPWPTSKLIQITLGLWWASIHQLSMTLTNALYDLCEHVDYIDVLRDELGRCTMEGRPNDLPLMDSFLKESARLHPADTVSMRRKALSPYTFKDGLHIPTGSWVCAPSRAMMRDPANYVNPASFDGFRFVDKTTMDRHACSITSISKYTDTEPKFLFWSHGRRACPGRFYASHVLKLILRHILLHYDIKLADKSEPRTFAWRTAIVPRENTRLLARRRKAKHMQY</sequence>